<evidence type="ECO:0000256" key="2">
    <source>
        <dbReference type="SAM" id="MobiDB-lite"/>
    </source>
</evidence>
<reference evidence="4 5" key="1">
    <citation type="journal article" date="2023" name="Hortic Res">
        <title>Pangenome of water caltrop reveals structural variations and asymmetric subgenome divergence after allopolyploidization.</title>
        <authorList>
            <person name="Zhang X."/>
            <person name="Chen Y."/>
            <person name="Wang L."/>
            <person name="Yuan Y."/>
            <person name="Fang M."/>
            <person name="Shi L."/>
            <person name="Lu R."/>
            <person name="Comes H.P."/>
            <person name="Ma Y."/>
            <person name="Chen Y."/>
            <person name="Huang G."/>
            <person name="Zhou Y."/>
            <person name="Zheng Z."/>
            <person name="Qiu Y."/>
        </authorList>
    </citation>
    <scope>NUCLEOTIDE SEQUENCE [LARGE SCALE GENOMIC DNA]</scope>
    <source>
        <strain evidence="4">F231</strain>
    </source>
</reference>
<keyword evidence="5" id="KW-1185">Reference proteome</keyword>
<evidence type="ECO:0000256" key="1">
    <source>
        <dbReference type="PROSITE-ProRule" id="PRU00175"/>
    </source>
</evidence>
<dbReference type="Gene3D" id="3.30.40.10">
    <property type="entry name" value="Zinc/RING finger domain, C3HC4 (zinc finger)"/>
    <property type="match status" value="1"/>
</dbReference>
<dbReference type="SUPFAM" id="SSF57850">
    <property type="entry name" value="RING/U-box"/>
    <property type="match status" value="1"/>
</dbReference>
<gene>
    <name evidence="4" type="ORF">SAY86_000705</name>
</gene>
<dbReference type="PROSITE" id="PS50089">
    <property type="entry name" value="ZF_RING_2"/>
    <property type="match status" value="1"/>
</dbReference>
<dbReference type="AlphaFoldDB" id="A0AAN7RFV9"/>
<dbReference type="InterPro" id="IPR044274">
    <property type="entry name" value="RFI2"/>
</dbReference>
<evidence type="ECO:0000313" key="4">
    <source>
        <dbReference type="EMBL" id="KAK4802502.1"/>
    </source>
</evidence>
<dbReference type="EMBL" id="JAXQNO010000002">
    <property type="protein sequence ID" value="KAK4802502.1"/>
    <property type="molecule type" value="Genomic_DNA"/>
</dbReference>
<evidence type="ECO:0000259" key="3">
    <source>
        <dbReference type="PROSITE" id="PS50089"/>
    </source>
</evidence>
<keyword evidence="1" id="KW-0863">Zinc-finger</keyword>
<accession>A0AAN7RFV9</accession>
<dbReference type="InterPro" id="IPR001841">
    <property type="entry name" value="Znf_RING"/>
</dbReference>
<protein>
    <recommendedName>
        <fullName evidence="3">RING-type domain-containing protein</fullName>
    </recommendedName>
</protein>
<dbReference type="SMART" id="SM00184">
    <property type="entry name" value="RING"/>
    <property type="match status" value="1"/>
</dbReference>
<evidence type="ECO:0000313" key="5">
    <source>
        <dbReference type="Proteomes" id="UP001346149"/>
    </source>
</evidence>
<dbReference type="GO" id="GO:0004842">
    <property type="term" value="F:ubiquitin-protein transferase activity"/>
    <property type="evidence" value="ECO:0007669"/>
    <property type="project" value="InterPro"/>
</dbReference>
<sequence>MGWDDVAFHVGDKCASCSICLEVISDNGDRSWAKLPCGHQFHLDCIGSAFNVKGSMQCPNCRNIEKGKWLYANGCRAFPEFGMDDWTWDNDVHDLRYTELSFGVHWCPFGQLARHPSFFEDNEFTSTAHHDPLGQHAPFATGTPISPAARTCPYVGYFGPVHPSSSTSNGRVLDASSVNNHWTGQSVQSHVPSSYAFPSVDPHYHIWGQHSPPFSTSSGNPGGSDPLLVALNAQGSPRTNFDLSHTGSFLHPSFGHSSRLRGGSPVSTSMIPPYLGSNARTLDRVQPLQGYYQQQRPNYPVPSRGPIIATNGRPPNHRGMTVVASSPDHSSFSCGKETTYPPSS</sequence>
<dbReference type="PANTHER" id="PTHR46798">
    <property type="entry name" value="OS09G0511500 PROTEIN"/>
    <property type="match status" value="1"/>
</dbReference>
<dbReference type="InterPro" id="IPR013083">
    <property type="entry name" value="Znf_RING/FYVE/PHD"/>
</dbReference>
<feature type="region of interest" description="Disordered" evidence="2">
    <location>
        <begin position="294"/>
        <end position="344"/>
    </location>
</feature>
<organism evidence="4 5">
    <name type="scientific">Trapa natans</name>
    <name type="common">Water chestnut</name>
    <dbReference type="NCBI Taxonomy" id="22666"/>
    <lineage>
        <taxon>Eukaryota</taxon>
        <taxon>Viridiplantae</taxon>
        <taxon>Streptophyta</taxon>
        <taxon>Embryophyta</taxon>
        <taxon>Tracheophyta</taxon>
        <taxon>Spermatophyta</taxon>
        <taxon>Magnoliopsida</taxon>
        <taxon>eudicotyledons</taxon>
        <taxon>Gunneridae</taxon>
        <taxon>Pentapetalae</taxon>
        <taxon>rosids</taxon>
        <taxon>malvids</taxon>
        <taxon>Myrtales</taxon>
        <taxon>Lythraceae</taxon>
        <taxon>Trapa</taxon>
    </lineage>
</organism>
<keyword evidence="1" id="KW-0479">Metal-binding</keyword>
<keyword evidence="1" id="KW-0862">Zinc</keyword>
<dbReference type="Pfam" id="PF13639">
    <property type="entry name" value="zf-RING_2"/>
    <property type="match status" value="1"/>
</dbReference>
<feature type="domain" description="RING-type" evidence="3">
    <location>
        <begin position="17"/>
        <end position="62"/>
    </location>
</feature>
<feature type="compositionally biased region" description="Polar residues" evidence="2">
    <location>
        <begin position="323"/>
        <end position="333"/>
    </location>
</feature>
<name>A0AAN7RFV9_TRANT</name>
<dbReference type="GO" id="GO:0008270">
    <property type="term" value="F:zinc ion binding"/>
    <property type="evidence" value="ECO:0007669"/>
    <property type="project" value="UniProtKB-KW"/>
</dbReference>
<dbReference type="PANTHER" id="PTHR46798:SF3">
    <property type="entry name" value="RING FINGER FAMILY PROTEIN"/>
    <property type="match status" value="1"/>
</dbReference>
<proteinExistence type="predicted"/>
<dbReference type="Proteomes" id="UP001346149">
    <property type="component" value="Unassembled WGS sequence"/>
</dbReference>
<comment type="caution">
    <text evidence="4">The sequence shown here is derived from an EMBL/GenBank/DDBJ whole genome shotgun (WGS) entry which is preliminary data.</text>
</comment>